<protein>
    <recommendedName>
        <fullName evidence="1">Integrase catalytic domain-containing protein</fullName>
    </recommendedName>
</protein>
<dbReference type="Gene3D" id="3.30.420.10">
    <property type="entry name" value="Ribonuclease H-like superfamily/Ribonuclease H"/>
    <property type="match status" value="1"/>
</dbReference>
<dbReference type="EMBL" id="BGPR01028464">
    <property type="protein sequence ID" value="GBN99636.1"/>
    <property type="molecule type" value="Genomic_DNA"/>
</dbReference>
<gene>
    <name evidence="2" type="ORF">AVEN_179940_1</name>
</gene>
<dbReference type="PANTHER" id="PTHR47331">
    <property type="entry name" value="PHD-TYPE DOMAIN-CONTAINING PROTEIN"/>
    <property type="match status" value="1"/>
</dbReference>
<dbReference type="GO" id="GO:0015074">
    <property type="term" value="P:DNA integration"/>
    <property type="evidence" value="ECO:0007669"/>
    <property type="project" value="InterPro"/>
</dbReference>
<dbReference type="GO" id="GO:0003676">
    <property type="term" value="F:nucleic acid binding"/>
    <property type="evidence" value="ECO:0007669"/>
    <property type="project" value="InterPro"/>
</dbReference>
<dbReference type="SUPFAM" id="SSF53098">
    <property type="entry name" value="Ribonuclease H-like"/>
    <property type="match status" value="1"/>
</dbReference>
<comment type="caution">
    <text evidence="2">The sequence shown here is derived from an EMBL/GenBank/DDBJ whole genome shotgun (WGS) entry which is preliminary data.</text>
</comment>
<dbReference type="OrthoDB" id="6428448at2759"/>
<evidence type="ECO:0000313" key="3">
    <source>
        <dbReference type="Proteomes" id="UP000499080"/>
    </source>
</evidence>
<accession>A0A4Y2TJL8</accession>
<keyword evidence="3" id="KW-1185">Reference proteome</keyword>
<evidence type="ECO:0000259" key="1">
    <source>
        <dbReference type="PROSITE" id="PS50994"/>
    </source>
</evidence>
<dbReference type="InterPro" id="IPR036397">
    <property type="entry name" value="RNaseH_sf"/>
</dbReference>
<evidence type="ECO:0000313" key="2">
    <source>
        <dbReference type="EMBL" id="GBN99636.1"/>
    </source>
</evidence>
<organism evidence="2 3">
    <name type="scientific">Araneus ventricosus</name>
    <name type="common">Orbweaver spider</name>
    <name type="synonym">Epeira ventricosa</name>
    <dbReference type="NCBI Taxonomy" id="182803"/>
    <lineage>
        <taxon>Eukaryota</taxon>
        <taxon>Metazoa</taxon>
        <taxon>Ecdysozoa</taxon>
        <taxon>Arthropoda</taxon>
        <taxon>Chelicerata</taxon>
        <taxon>Arachnida</taxon>
        <taxon>Araneae</taxon>
        <taxon>Araneomorphae</taxon>
        <taxon>Entelegynae</taxon>
        <taxon>Araneoidea</taxon>
        <taxon>Araneidae</taxon>
        <taxon>Araneus</taxon>
    </lineage>
</organism>
<dbReference type="InterPro" id="IPR041588">
    <property type="entry name" value="Integrase_H2C2"/>
</dbReference>
<dbReference type="PROSITE" id="PS50994">
    <property type="entry name" value="INTEGRASE"/>
    <property type="match status" value="1"/>
</dbReference>
<dbReference type="Pfam" id="PF17921">
    <property type="entry name" value="Integrase_H2C2"/>
    <property type="match status" value="1"/>
</dbReference>
<dbReference type="InterPro" id="IPR001584">
    <property type="entry name" value="Integrase_cat-core"/>
</dbReference>
<dbReference type="Pfam" id="PF05380">
    <property type="entry name" value="Peptidase_A17"/>
    <property type="match status" value="1"/>
</dbReference>
<dbReference type="PANTHER" id="PTHR47331:SF2">
    <property type="match status" value="1"/>
</dbReference>
<feature type="domain" description="Integrase catalytic" evidence="1">
    <location>
        <begin position="464"/>
        <end position="646"/>
    </location>
</feature>
<dbReference type="Proteomes" id="UP000499080">
    <property type="component" value="Unassembled WGS sequence"/>
</dbReference>
<reference evidence="2 3" key="1">
    <citation type="journal article" date="2019" name="Sci. Rep.">
        <title>Orb-weaving spider Araneus ventricosus genome elucidates the spidroin gene catalogue.</title>
        <authorList>
            <person name="Kono N."/>
            <person name="Nakamura H."/>
            <person name="Ohtoshi R."/>
            <person name="Moran D.A.P."/>
            <person name="Shinohara A."/>
            <person name="Yoshida Y."/>
            <person name="Fujiwara M."/>
            <person name="Mori M."/>
            <person name="Tomita M."/>
            <person name="Arakawa K."/>
        </authorList>
    </citation>
    <scope>NUCLEOTIDE SEQUENCE [LARGE SCALE GENOMIC DNA]</scope>
</reference>
<dbReference type="InterPro" id="IPR012337">
    <property type="entry name" value="RNaseH-like_sf"/>
</dbReference>
<feature type="non-terminal residue" evidence="2">
    <location>
        <position position="646"/>
    </location>
</feature>
<dbReference type="InterPro" id="IPR008042">
    <property type="entry name" value="Retrotrans_Pao"/>
</dbReference>
<name>A0A4Y2TJL8_ARAVE</name>
<dbReference type="AlphaFoldDB" id="A0A4Y2TJL8"/>
<sequence length="646" mass="74471">MIESREILSPAKFNLRGWEHTGVSAGGKSTILEEEKKVPVLGLIWKPNKDTLSVNWEETSKFKETPITKRKILSTVHRIFDPIGFTCPVTLKPKILLQECWKLGVTWDTELPFSISRKFEKWKEQLKCLNNLEIPRCISKELSPNSDLSLHVFCDVRKTAYASCVFLRTEIDGTITCQLVQVRARVAPIKAITIPRLELLACKENWGTFLNKWVQEIRWLTNPEDWKHIAGILNPADLPSRGCSAEELTESLWWEGPSWLKKPREEWPLSEACPDLTIINSERKRTVASTINNELKELNYLSEISSYEKIIRVTAWIFRFYNNIRKQQNDRDFGDLNTQETDAAERAVLKIVQKQRFPNNAKSLISQMQTLVDPNGVIRIKSQLTMRKDSESLRYPIVLPSKHPIVTKLILGKHLKLCHAGVQTVMSTLREKYWILKSRKTVRRVLGECIICKRFTVRPLTTLTPPLPEDKIREARIFEITGVDLCGPLFLRDGTKSWIVLFTCAVFRAVHLELVTSLSTENFILALRRFISRRGRPSTIYSDNGTNLVGASNELKNIDWKKLKDYGSLKRINWRLNPPSSPWWGGFWERLIGMLKIILRRILGKARLTYEELYTIVCDSESVINSRPLTYLSEDQEDLVALTPAM</sequence>
<proteinExistence type="predicted"/>